<protein>
    <submittedName>
        <fullName evidence="2">Uncharacterized protein</fullName>
    </submittedName>
</protein>
<sequence>MSQIRTSAVLPSTPTEQRVPTAPTTRAVYGTATPPDGYEIVSDSPIHLIGAVDGVEMRLQERDGGLWLICHDRNLYKPVPFDRLFAVLRKYPQGPDTAVMRATVDTCAKAEVTA</sequence>
<feature type="compositionally biased region" description="Polar residues" evidence="1">
    <location>
        <begin position="1"/>
        <end position="24"/>
    </location>
</feature>
<dbReference type="AlphaFoldDB" id="A0AAU2A1G5"/>
<organism evidence="2">
    <name type="scientific">Streptomyces sp. NBC_00093</name>
    <dbReference type="NCBI Taxonomy" id="2975649"/>
    <lineage>
        <taxon>Bacteria</taxon>
        <taxon>Bacillati</taxon>
        <taxon>Actinomycetota</taxon>
        <taxon>Actinomycetes</taxon>
        <taxon>Kitasatosporales</taxon>
        <taxon>Streptomycetaceae</taxon>
        <taxon>Streptomyces</taxon>
    </lineage>
</organism>
<evidence type="ECO:0000256" key="1">
    <source>
        <dbReference type="SAM" id="MobiDB-lite"/>
    </source>
</evidence>
<name>A0AAU2A1G5_9ACTN</name>
<reference evidence="2" key="1">
    <citation type="submission" date="2022-10" db="EMBL/GenBank/DDBJ databases">
        <title>The complete genomes of actinobacterial strains from the NBC collection.</title>
        <authorList>
            <person name="Joergensen T.S."/>
            <person name="Alvarez Arevalo M."/>
            <person name="Sterndorff E.B."/>
            <person name="Faurdal D."/>
            <person name="Vuksanovic O."/>
            <person name="Mourched A.-S."/>
            <person name="Charusanti P."/>
            <person name="Shaw S."/>
            <person name="Blin K."/>
            <person name="Weber T."/>
        </authorList>
    </citation>
    <scope>NUCLEOTIDE SEQUENCE</scope>
    <source>
        <strain evidence="2">NBC_00093</strain>
    </source>
</reference>
<accession>A0AAU2A1G5</accession>
<evidence type="ECO:0000313" key="2">
    <source>
        <dbReference type="EMBL" id="WTT17697.1"/>
    </source>
</evidence>
<gene>
    <name evidence="2" type="ORF">OHA22_20225</name>
</gene>
<feature type="region of interest" description="Disordered" evidence="1">
    <location>
        <begin position="1"/>
        <end position="31"/>
    </location>
</feature>
<proteinExistence type="predicted"/>
<dbReference type="EMBL" id="CP108222">
    <property type="protein sequence ID" value="WTT17697.1"/>
    <property type="molecule type" value="Genomic_DNA"/>
</dbReference>